<keyword evidence="2" id="KW-1185">Reference proteome</keyword>
<keyword evidence="1" id="KW-0808">Transferase</keyword>
<dbReference type="OrthoDB" id="1667110at2759"/>
<reference evidence="1 2" key="1">
    <citation type="journal article" date="2018" name="Sci. Rep.">
        <title>Genomic signatures of local adaptation to the degree of environmental predictability in rotifers.</title>
        <authorList>
            <person name="Franch-Gras L."/>
            <person name="Hahn C."/>
            <person name="Garcia-Roger E.M."/>
            <person name="Carmona M.J."/>
            <person name="Serra M."/>
            <person name="Gomez A."/>
        </authorList>
    </citation>
    <scope>NUCLEOTIDE SEQUENCE [LARGE SCALE GENOMIC DNA]</scope>
    <source>
        <strain evidence="1">HYR1</strain>
    </source>
</reference>
<protein>
    <submittedName>
        <fullName evidence="1">Lysine-specific demethylase 3B isoform X2</fullName>
    </submittedName>
</protein>
<accession>A0A3M7RHI7</accession>
<dbReference type="GO" id="GO:0032259">
    <property type="term" value="P:methylation"/>
    <property type="evidence" value="ECO:0007669"/>
    <property type="project" value="UniProtKB-KW"/>
</dbReference>
<dbReference type="STRING" id="10195.A0A3M7RHI7"/>
<proteinExistence type="predicted"/>
<dbReference type="EMBL" id="REGN01003358">
    <property type="protein sequence ID" value="RNA23033.1"/>
    <property type="molecule type" value="Genomic_DNA"/>
</dbReference>
<keyword evidence="1" id="KW-0489">Methyltransferase</keyword>
<evidence type="ECO:0000313" key="1">
    <source>
        <dbReference type="EMBL" id="RNA23033.1"/>
    </source>
</evidence>
<dbReference type="AlphaFoldDB" id="A0A3M7RHI7"/>
<organism evidence="1 2">
    <name type="scientific">Brachionus plicatilis</name>
    <name type="common">Marine rotifer</name>
    <name type="synonym">Brachionus muelleri</name>
    <dbReference type="NCBI Taxonomy" id="10195"/>
    <lineage>
        <taxon>Eukaryota</taxon>
        <taxon>Metazoa</taxon>
        <taxon>Spiralia</taxon>
        <taxon>Gnathifera</taxon>
        <taxon>Rotifera</taxon>
        <taxon>Eurotatoria</taxon>
        <taxon>Monogononta</taxon>
        <taxon>Pseudotrocha</taxon>
        <taxon>Ploima</taxon>
        <taxon>Brachionidae</taxon>
        <taxon>Brachionus</taxon>
    </lineage>
</organism>
<dbReference type="Proteomes" id="UP000276133">
    <property type="component" value="Unassembled WGS sequence"/>
</dbReference>
<dbReference type="GO" id="GO:0008168">
    <property type="term" value="F:methyltransferase activity"/>
    <property type="evidence" value="ECO:0007669"/>
    <property type="project" value="UniProtKB-KW"/>
</dbReference>
<dbReference type="SUPFAM" id="SSF57850">
    <property type="entry name" value="RING/U-box"/>
    <property type="match status" value="1"/>
</dbReference>
<name>A0A3M7RHI7_BRAPC</name>
<comment type="caution">
    <text evidence="1">The sequence shown here is derived from an EMBL/GenBank/DDBJ whole genome shotgun (WGS) entry which is preliminary data.</text>
</comment>
<evidence type="ECO:0000313" key="2">
    <source>
        <dbReference type="Proteomes" id="UP000276133"/>
    </source>
</evidence>
<sequence>MLNTQDHGTWKRMVMHSRELCDQCSTTIFNGHMACRSCGFVVCIDCFELRGRDLKFNKRDKLNNRDQFLWLYSN</sequence>
<gene>
    <name evidence="1" type="ORF">BpHYR1_014684</name>
</gene>